<accession>A0A5C1YGM0</accession>
<proteinExistence type="predicted"/>
<name>A0A5C1YGM0_9MICO</name>
<dbReference type="EMBL" id="CP043505">
    <property type="protein sequence ID" value="QEO15131.1"/>
    <property type="molecule type" value="Genomic_DNA"/>
</dbReference>
<dbReference type="RefSeq" id="WP_149161149.1">
    <property type="nucleotide sequence ID" value="NZ_CP043505.1"/>
</dbReference>
<sequence length="95" mass="11267">MTIQEARRRLEQYFAEHPPALSGQLYIGSEWWEDADDYLPYWGAREYIVDGRLEFNRMDNLAIFIDKRTGEVRREYFTPNFDKIAGMTRVDAPDA</sequence>
<dbReference type="AlphaFoldDB" id="A0A5C1YGM0"/>
<dbReference type="KEGG" id="ail:FLP10_12440"/>
<dbReference type="Proteomes" id="UP000324678">
    <property type="component" value="Chromosome"/>
</dbReference>
<evidence type="ECO:0000313" key="1">
    <source>
        <dbReference type="EMBL" id="QEO15131.1"/>
    </source>
</evidence>
<dbReference type="OrthoDB" id="5007112at2"/>
<evidence type="ECO:0000313" key="2">
    <source>
        <dbReference type="Proteomes" id="UP000324678"/>
    </source>
</evidence>
<protein>
    <submittedName>
        <fullName evidence="1">Uncharacterized protein</fullName>
    </submittedName>
</protein>
<gene>
    <name evidence="1" type="ORF">FLP10_12440</name>
</gene>
<reference evidence="1 2" key="1">
    <citation type="submission" date="2019-09" db="EMBL/GenBank/DDBJ databases">
        <title>Genome sequencing of strain KACC 19306.</title>
        <authorList>
            <person name="Heo J."/>
            <person name="Kim S.-J."/>
            <person name="Kim J.-S."/>
            <person name="Hong S.-B."/>
            <person name="Kwon S.-W."/>
        </authorList>
    </citation>
    <scope>NUCLEOTIDE SEQUENCE [LARGE SCALE GENOMIC DNA]</scope>
    <source>
        <strain evidence="1 2">KACC 19306</strain>
    </source>
</reference>
<keyword evidence="2" id="KW-1185">Reference proteome</keyword>
<organism evidence="1 2">
    <name type="scientific">Agromyces intestinalis</name>
    <dbReference type="NCBI Taxonomy" id="2592652"/>
    <lineage>
        <taxon>Bacteria</taxon>
        <taxon>Bacillati</taxon>
        <taxon>Actinomycetota</taxon>
        <taxon>Actinomycetes</taxon>
        <taxon>Micrococcales</taxon>
        <taxon>Microbacteriaceae</taxon>
        <taxon>Agromyces</taxon>
    </lineage>
</organism>